<evidence type="ECO:0000313" key="2">
    <source>
        <dbReference type="EMBL" id="GAA1928284.1"/>
    </source>
</evidence>
<sequence length="167" mass="16507">MPGRTGLAAGLAGLTGVLALALPATVDTTGAVFSDAADTATGALATSRFVPAAAGTVTCSTTGLLPSTIRFTTPTVAALPRGTVQYVARLSRVAQPQTVVFEGLMTVSGSTASIDFGGTLLSGLGTANYRISVTTRLSAQTLESSPAATATFSYGLLVLGVFGCGTA</sequence>
<evidence type="ECO:0000313" key="3">
    <source>
        <dbReference type="Proteomes" id="UP001501612"/>
    </source>
</evidence>
<feature type="signal peptide" evidence="1">
    <location>
        <begin position="1"/>
        <end position="26"/>
    </location>
</feature>
<keyword evidence="1" id="KW-0732">Signal</keyword>
<accession>A0ABN2PQI3</accession>
<evidence type="ECO:0000256" key="1">
    <source>
        <dbReference type="SAM" id="SignalP"/>
    </source>
</evidence>
<dbReference type="RefSeq" id="WP_344008699.1">
    <property type="nucleotide sequence ID" value="NZ_BAAAMY010000009.1"/>
</dbReference>
<name>A0ABN2PQI3_9ACTN</name>
<dbReference type="Proteomes" id="UP001501612">
    <property type="component" value="Unassembled WGS sequence"/>
</dbReference>
<comment type="caution">
    <text evidence="2">The sequence shown here is derived from an EMBL/GenBank/DDBJ whole genome shotgun (WGS) entry which is preliminary data.</text>
</comment>
<gene>
    <name evidence="2" type="ORF">GCM10009737_32700</name>
</gene>
<proteinExistence type="predicted"/>
<dbReference type="EMBL" id="BAAAMY010000009">
    <property type="protein sequence ID" value="GAA1928284.1"/>
    <property type="molecule type" value="Genomic_DNA"/>
</dbReference>
<protein>
    <submittedName>
        <fullName evidence="2">Uncharacterized protein</fullName>
    </submittedName>
</protein>
<feature type="chain" id="PRO_5045861975" evidence="1">
    <location>
        <begin position="27"/>
        <end position="167"/>
    </location>
</feature>
<organism evidence="2 3">
    <name type="scientific">Nocardioides lentus</name>
    <dbReference type="NCBI Taxonomy" id="338077"/>
    <lineage>
        <taxon>Bacteria</taxon>
        <taxon>Bacillati</taxon>
        <taxon>Actinomycetota</taxon>
        <taxon>Actinomycetes</taxon>
        <taxon>Propionibacteriales</taxon>
        <taxon>Nocardioidaceae</taxon>
        <taxon>Nocardioides</taxon>
    </lineage>
</organism>
<keyword evidence="3" id="KW-1185">Reference proteome</keyword>
<reference evidence="2 3" key="1">
    <citation type="journal article" date="2019" name="Int. J. Syst. Evol. Microbiol.">
        <title>The Global Catalogue of Microorganisms (GCM) 10K type strain sequencing project: providing services to taxonomists for standard genome sequencing and annotation.</title>
        <authorList>
            <consortium name="The Broad Institute Genomics Platform"/>
            <consortium name="The Broad Institute Genome Sequencing Center for Infectious Disease"/>
            <person name="Wu L."/>
            <person name="Ma J."/>
        </authorList>
    </citation>
    <scope>NUCLEOTIDE SEQUENCE [LARGE SCALE GENOMIC DNA]</scope>
    <source>
        <strain evidence="2 3">JCM 14046</strain>
    </source>
</reference>